<keyword evidence="5" id="KW-1185">Reference proteome</keyword>
<reference evidence="4 5" key="1">
    <citation type="submission" date="2022-10" db="EMBL/GenBank/DDBJ databases">
        <title>The complete genomes of actinobacterial strains from the NBC collection.</title>
        <authorList>
            <person name="Joergensen T.S."/>
            <person name="Alvarez Arevalo M."/>
            <person name="Sterndorff E.B."/>
            <person name="Faurdal D."/>
            <person name="Vuksanovic O."/>
            <person name="Mourched A.-S."/>
            <person name="Charusanti P."/>
            <person name="Shaw S."/>
            <person name="Blin K."/>
            <person name="Weber T."/>
        </authorList>
    </citation>
    <scope>NUCLEOTIDE SEQUENCE [LARGE SCALE GENOMIC DNA]</scope>
    <source>
        <strain evidence="4 5">NBC_01247</strain>
    </source>
</reference>
<dbReference type="PANTHER" id="PTHR16305:SF35">
    <property type="entry name" value="TRANSCRIPTIONAL ACTIVATOR DOMAIN"/>
    <property type="match status" value="1"/>
</dbReference>
<dbReference type="Gene3D" id="1.10.10.10">
    <property type="entry name" value="Winged helix-like DNA-binding domain superfamily/Winged helix DNA-binding domain"/>
    <property type="match status" value="1"/>
</dbReference>
<dbReference type="InterPro" id="IPR041664">
    <property type="entry name" value="AAA_16"/>
</dbReference>
<dbReference type="InterPro" id="IPR000792">
    <property type="entry name" value="Tscrpt_reg_LuxR_C"/>
</dbReference>
<dbReference type="PROSITE" id="PS50043">
    <property type="entry name" value="HTH_LUXR_2"/>
    <property type="match status" value="1"/>
</dbReference>
<keyword evidence="1" id="KW-0547">Nucleotide-binding</keyword>
<name>A0ABZ1WIC6_9ACTN</name>
<dbReference type="Proteomes" id="UP001432014">
    <property type="component" value="Chromosome"/>
</dbReference>
<dbReference type="EMBL" id="CP108482">
    <property type="protein sequence ID" value="WUS60420.1"/>
    <property type="molecule type" value="Genomic_DNA"/>
</dbReference>
<organism evidence="4 5">
    <name type="scientific">Kitasatospora herbaricolor</name>
    <dbReference type="NCBI Taxonomy" id="68217"/>
    <lineage>
        <taxon>Bacteria</taxon>
        <taxon>Bacillati</taxon>
        <taxon>Actinomycetota</taxon>
        <taxon>Actinomycetes</taxon>
        <taxon>Kitasatosporales</taxon>
        <taxon>Streptomycetaceae</taxon>
        <taxon>Kitasatospora</taxon>
    </lineage>
</organism>
<evidence type="ECO:0000256" key="1">
    <source>
        <dbReference type="ARBA" id="ARBA00022741"/>
    </source>
</evidence>
<keyword evidence="2" id="KW-0067">ATP-binding</keyword>
<dbReference type="SUPFAM" id="SSF46894">
    <property type="entry name" value="C-terminal effector domain of the bipartite response regulators"/>
    <property type="match status" value="1"/>
</dbReference>
<dbReference type="PRINTS" id="PR00038">
    <property type="entry name" value="HTHLUXR"/>
</dbReference>
<dbReference type="RefSeq" id="WP_329493480.1">
    <property type="nucleotide sequence ID" value="NZ_CP108460.1"/>
</dbReference>
<sequence>MEPFVTPVVGRETEQSILSSFVTSAEGRALVLRGETGVGKSALLGHVAEQARSAGYRVIRATGVEAESNLPFAGLHQLLYPLLPHVERLDAVHRVAFDVVFGRSHEAAPSVMALGIAVLDLVTTAAPSKGLLLMLDDGQWLDPASTEICGFVGRRLAGNAVKLVVALRPEGSSGFDSAALPELPVPPLDGSAAARLLDERHPRLDPEVRRRVLDEAQGNPLALMELPPYLSGQAGERAAREPSGHGVVPLPDRFRQVYGARIAPLGPDQRAELLRGALDGVHAGAATGLTRAARYRMQGVEEAAAAGLLDLDPAGGEFVFRHPLVRSTVVLSATPNERRSAHAALARVHRDDVERRAMHLAAATVDPDEEVAAALEEAAASATRRGGAAAAVTWLTRAAELSETSGDRSRRLGDAAFVAGQAGLLGQVQRLVDADRAPSGPDSAASVLVSAYAALYEDGDVRSSHRQVAAAVERLRDGGAAGPGEELTRLVNLLLAISQYAGADAWARTHPLLDSLGELLPAKSRIYQDAWSDVVRRGAGVHERVAQAYAAFPNLDPWDITRLGVAAYHVDTLGQYRSHLLRRVERELRTGAVMNGMTMLHLIMLDQTASGDWAAAERTGQRVLELTTAHGNTLFAHQSRAYLALLAALRGDLGRARELQAVVDRWARPRRIGFLVQIADAAATAAALSEGDYEAAYLCAIGITAPGTFEPGAHQAARTVLDLVEAALHTGRARQARRHALAAQEAGLPEVSPRLALITFGALAMTAGDDEAEGLFRRAETHPGAADFPFELARVRLAHGIRLRQGRGPRAAREVLRQAAEAFAELGTEAWAERARTELRACGAPAPHSAANPAALTWQEQRIAELAAGGLTNKEIGERTHLSPRTVSSHLYRVFPKLGVTSRAALRDALAAVPSAPGPGGAA</sequence>
<accession>A0ABZ1WIC6</accession>
<protein>
    <submittedName>
        <fullName evidence="4">AAA family ATPase</fullName>
    </submittedName>
</protein>
<evidence type="ECO:0000256" key="2">
    <source>
        <dbReference type="ARBA" id="ARBA00022840"/>
    </source>
</evidence>
<dbReference type="PROSITE" id="PS00622">
    <property type="entry name" value="HTH_LUXR_1"/>
    <property type="match status" value="1"/>
</dbReference>
<dbReference type="InterPro" id="IPR027417">
    <property type="entry name" value="P-loop_NTPase"/>
</dbReference>
<gene>
    <name evidence="4" type="ORF">OG469_36000</name>
</gene>
<dbReference type="Pfam" id="PF00196">
    <property type="entry name" value="GerE"/>
    <property type="match status" value="1"/>
</dbReference>
<dbReference type="PANTHER" id="PTHR16305">
    <property type="entry name" value="TESTICULAR SOLUBLE ADENYLYL CYCLASE"/>
    <property type="match status" value="1"/>
</dbReference>
<dbReference type="SUPFAM" id="SSF52540">
    <property type="entry name" value="P-loop containing nucleoside triphosphate hydrolases"/>
    <property type="match status" value="1"/>
</dbReference>
<feature type="domain" description="HTH luxR-type" evidence="3">
    <location>
        <begin position="849"/>
        <end position="914"/>
    </location>
</feature>
<dbReference type="InterPro" id="IPR016032">
    <property type="entry name" value="Sig_transdc_resp-reg_C-effctor"/>
</dbReference>
<evidence type="ECO:0000313" key="5">
    <source>
        <dbReference type="Proteomes" id="UP001432014"/>
    </source>
</evidence>
<dbReference type="SMART" id="SM00421">
    <property type="entry name" value="HTH_LUXR"/>
    <property type="match status" value="1"/>
</dbReference>
<proteinExistence type="predicted"/>
<dbReference type="InterPro" id="IPR036388">
    <property type="entry name" value="WH-like_DNA-bd_sf"/>
</dbReference>
<dbReference type="Pfam" id="PF13191">
    <property type="entry name" value="AAA_16"/>
    <property type="match status" value="1"/>
</dbReference>
<dbReference type="CDD" id="cd06170">
    <property type="entry name" value="LuxR_C_like"/>
    <property type="match status" value="1"/>
</dbReference>
<evidence type="ECO:0000313" key="4">
    <source>
        <dbReference type="EMBL" id="WUS60420.1"/>
    </source>
</evidence>
<evidence type="ECO:0000259" key="3">
    <source>
        <dbReference type="PROSITE" id="PS50043"/>
    </source>
</evidence>